<dbReference type="CDD" id="cd05398">
    <property type="entry name" value="NT_ClassII-CCAase"/>
    <property type="match status" value="1"/>
</dbReference>
<feature type="region of interest" description="Disordered" evidence="5">
    <location>
        <begin position="36"/>
        <end position="67"/>
    </location>
</feature>
<protein>
    <recommendedName>
        <fullName evidence="6">Poly A polymerase head domain-containing protein</fullName>
    </recommendedName>
</protein>
<reference evidence="7" key="1">
    <citation type="submission" date="2020-01" db="EMBL/GenBank/DDBJ databases">
        <title>Development of genomics and gene disruption for Polysphondylium violaceum indicates a role for the polyketide synthase stlB in stalk morphogenesis.</title>
        <authorList>
            <person name="Narita B."/>
            <person name="Kawabe Y."/>
            <person name="Kin K."/>
            <person name="Saito T."/>
            <person name="Gibbs R."/>
            <person name="Kuspa A."/>
            <person name="Muzny D."/>
            <person name="Queller D."/>
            <person name="Richards S."/>
            <person name="Strassman J."/>
            <person name="Sucgang R."/>
            <person name="Worley K."/>
            <person name="Schaap P."/>
        </authorList>
    </citation>
    <scope>NUCLEOTIDE SEQUENCE</scope>
    <source>
        <strain evidence="7">QSvi11</strain>
    </source>
</reference>
<dbReference type="GO" id="GO:0001680">
    <property type="term" value="P:tRNA 3'-terminal CCA addition"/>
    <property type="evidence" value="ECO:0007669"/>
    <property type="project" value="TreeGrafter"/>
</dbReference>
<evidence type="ECO:0000259" key="6">
    <source>
        <dbReference type="Pfam" id="PF01743"/>
    </source>
</evidence>
<dbReference type="SUPFAM" id="SSF81301">
    <property type="entry name" value="Nucleotidyltransferase"/>
    <property type="match status" value="1"/>
</dbReference>
<accession>A0A8J4PJG3</accession>
<sequence>MSDSPIEHSIKKLKNAKHFIPITMISNIEKHDSNYFHKLPHHQNNNSSNNDKQHEHQHEQQLQQQQHTTITVGINQDSTETTQIELTESEVNLFKILMDVVKETNCKTTLRVAGGWVRDKLRGDDSHDIDITLDNMMGESFAELVNNYLGNHQQKTHRIGVIQSNPEQSKHLETATVKIFDMWIDFVNLRSETYTEASRIPEITIGTPKDDALRRDLTINSLFYNINENRVEDYTGNGISDLKMGIIRTPLPPLTTFLDDPLRVFRSIRFATRLYFAIDKELMDAASNPLISNAIKSKISHERIAKEFDGMLNGPRPDLSLYLIHHLGLYDCLFSLPPGFNDIMQDYKEKSVYYCYQMMRLINWGTMHEEEQQSTKRIRILSSLMIPFGGKLYSSQAKKNRTYTVVQYLLLDYLKLSNKDNEEVSLVLDCSSQFDTIIKHYIENKSSFNRKNVGLILHKCGPLWRVALLISLLKLLPIENFNHTFPLHNNSDIDSHKPLDYLSHQHPHHLP</sequence>
<evidence type="ECO:0000256" key="1">
    <source>
        <dbReference type="ARBA" id="ARBA00007265"/>
    </source>
</evidence>
<dbReference type="EMBL" id="AJWJ01000889">
    <property type="protein sequence ID" value="KAF2068650.1"/>
    <property type="molecule type" value="Genomic_DNA"/>
</dbReference>
<dbReference type="GO" id="GO:0052929">
    <property type="term" value="F:ATP:3'-cytidine-cytidine-tRNA adenylyltransferase activity"/>
    <property type="evidence" value="ECO:0007669"/>
    <property type="project" value="TreeGrafter"/>
</dbReference>
<evidence type="ECO:0000256" key="3">
    <source>
        <dbReference type="ARBA" id="ARBA00022884"/>
    </source>
</evidence>
<name>A0A8J4PJG3_9MYCE</name>
<evidence type="ECO:0000256" key="5">
    <source>
        <dbReference type="SAM" id="MobiDB-lite"/>
    </source>
</evidence>
<dbReference type="PANTHER" id="PTHR13734">
    <property type="entry name" value="TRNA-NUCLEOTIDYLTRANSFERASE"/>
    <property type="match status" value="1"/>
</dbReference>
<feature type="non-terminal residue" evidence="7">
    <location>
        <position position="1"/>
    </location>
</feature>
<dbReference type="GO" id="GO:0005739">
    <property type="term" value="C:mitochondrion"/>
    <property type="evidence" value="ECO:0007669"/>
    <property type="project" value="UniProtKB-ARBA"/>
</dbReference>
<keyword evidence="3 4" id="KW-0694">RNA-binding</keyword>
<dbReference type="InterPro" id="IPR043519">
    <property type="entry name" value="NT_sf"/>
</dbReference>
<organism evidence="7 8">
    <name type="scientific">Polysphondylium violaceum</name>
    <dbReference type="NCBI Taxonomy" id="133409"/>
    <lineage>
        <taxon>Eukaryota</taxon>
        <taxon>Amoebozoa</taxon>
        <taxon>Evosea</taxon>
        <taxon>Eumycetozoa</taxon>
        <taxon>Dictyostelia</taxon>
        <taxon>Dictyosteliales</taxon>
        <taxon>Dictyosteliaceae</taxon>
        <taxon>Polysphondylium</taxon>
    </lineage>
</organism>
<keyword evidence="8" id="KW-1185">Reference proteome</keyword>
<dbReference type="Pfam" id="PF01743">
    <property type="entry name" value="PolyA_pol"/>
    <property type="match status" value="1"/>
</dbReference>
<evidence type="ECO:0000256" key="2">
    <source>
        <dbReference type="ARBA" id="ARBA00022679"/>
    </source>
</evidence>
<dbReference type="SUPFAM" id="SSF81891">
    <property type="entry name" value="Poly A polymerase C-terminal region-like"/>
    <property type="match status" value="1"/>
</dbReference>
<dbReference type="Gene3D" id="1.10.3090.10">
    <property type="entry name" value="cca-adding enzyme, domain 2"/>
    <property type="match status" value="1"/>
</dbReference>
<evidence type="ECO:0000256" key="4">
    <source>
        <dbReference type="RuleBase" id="RU003953"/>
    </source>
</evidence>
<comment type="caution">
    <text evidence="7">The sequence shown here is derived from an EMBL/GenBank/DDBJ whole genome shotgun (WGS) entry which is preliminary data.</text>
</comment>
<keyword evidence="2 4" id="KW-0808">Transferase</keyword>
<evidence type="ECO:0000313" key="7">
    <source>
        <dbReference type="EMBL" id="KAF2068650.1"/>
    </source>
</evidence>
<dbReference type="FunFam" id="3.30.460.10:FF:000019">
    <property type="entry name" value="tRNA nucleotidyltransferase cca2"/>
    <property type="match status" value="1"/>
</dbReference>
<dbReference type="Proteomes" id="UP000695562">
    <property type="component" value="Unassembled WGS sequence"/>
</dbReference>
<dbReference type="AlphaFoldDB" id="A0A8J4PJG3"/>
<comment type="similarity">
    <text evidence="1 4">Belongs to the tRNA nucleotidyltransferase/poly(A) polymerase family.</text>
</comment>
<evidence type="ECO:0000313" key="8">
    <source>
        <dbReference type="Proteomes" id="UP000695562"/>
    </source>
</evidence>
<proteinExistence type="inferred from homology"/>
<dbReference type="GO" id="GO:0052927">
    <property type="term" value="F:CC tRNA cytidylyltransferase activity"/>
    <property type="evidence" value="ECO:0007669"/>
    <property type="project" value="TreeGrafter"/>
</dbReference>
<dbReference type="Gene3D" id="3.30.460.10">
    <property type="entry name" value="Beta Polymerase, domain 2"/>
    <property type="match status" value="1"/>
</dbReference>
<dbReference type="GO" id="GO:0003723">
    <property type="term" value="F:RNA binding"/>
    <property type="evidence" value="ECO:0007669"/>
    <property type="project" value="UniProtKB-KW"/>
</dbReference>
<feature type="domain" description="Poly A polymerase head" evidence="6">
    <location>
        <begin position="110"/>
        <end position="248"/>
    </location>
</feature>
<gene>
    <name evidence="7" type="ORF">CYY_010024</name>
</gene>
<dbReference type="OrthoDB" id="445712at2759"/>
<dbReference type="PANTHER" id="PTHR13734:SF5">
    <property type="entry name" value="CCA TRNA NUCLEOTIDYLTRANSFERASE, MITOCHONDRIAL"/>
    <property type="match status" value="1"/>
</dbReference>
<dbReference type="GO" id="GO:0000166">
    <property type="term" value="F:nucleotide binding"/>
    <property type="evidence" value="ECO:0007669"/>
    <property type="project" value="UniProtKB-KW"/>
</dbReference>
<dbReference type="InterPro" id="IPR002646">
    <property type="entry name" value="PolA_pol_head_dom"/>
</dbReference>